<dbReference type="PANTHER" id="PTHR46494">
    <property type="entry name" value="CORA FAMILY METAL ION TRANSPORTER (EUROFUNG)"/>
    <property type="match status" value="1"/>
</dbReference>
<dbReference type="SUPFAM" id="SSF144083">
    <property type="entry name" value="Magnesium transport protein CorA, transmembrane region"/>
    <property type="match status" value="1"/>
</dbReference>
<protein>
    <recommendedName>
        <fullName evidence="12">Cora-domain-containing protein</fullName>
    </recommendedName>
</protein>
<dbReference type="InterPro" id="IPR002523">
    <property type="entry name" value="MgTranspt_CorA/ZnTranspt_ZntB"/>
</dbReference>
<dbReference type="GO" id="GO:0015087">
    <property type="term" value="F:cobalt ion transmembrane transporter activity"/>
    <property type="evidence" value="ECO:0007669"/>
    <property type="project" value="TreeGrafter"/>
</dbReference>
<name>A0A6A4I782_9AGAR</name>
<dbReference type="Pfam" id="PF01544">
    <property type="entry name" value="CorA"/>
    <property type="match status" value="1"/>
</dbReference>
<dbReference type="EMBL" id="ML769412">
    <property type="protein sequence ID" value="KAE9404947.1"/>
    <property type="molecule type" value="Genomic_DNA"/>
</dbReference>
<reference evidence="10" key="1">
    <citation type="journal article" date="2019" name="Environ. Microbiol.">
        <title>Fungal ecological strategies reflected in gene transcription - a case study of two litter decomposers.</title>
        <authorList>
            <person name="Barbi F."/>
            <person name="Kohler A."/>
            <person name="Barry K."/>
            <person name="Baskaran P."/>
            <person name="Daum C."/>
            <person name="Fauchery L."/>
            <person name="Ihrmark K."/>
            <person name="Kuo A."/>
            <person name="LaButti K."/>
            <person name="Lipzen A."/>
            <person name="Morin E."/>
            <person name="Grigoriev I.V."/>
            <person name="Henrissat B."/>
            <person name="Lindahl B."/>
            <person name="Martin F."/>
        </authorList>
    </citation>
    <scope>NUCLEOTIDE SEQUENCE</scope>
    <source>
        <strain evidence="10">JB14</strain>
    </source>
</reference>
<evidence type="ECO:0000256" key="8">
    <source>
        <dbReference type="SAM" id="MobiDB-lite"/>
    </source>
</evidence>
<gene>
    <name evidence="10" type="ORF">BT96DRAFT_1015891</name>
</gene>
<dbReference type="InterPro" id="IPR045861">
    <property type="entry name" value="CorA_cytoplasmic_dom"/>
</dbReference>
<keyword evidence="11" id="KW-1185">Reference proteome</keyword>
<organism evidence="10 11">
    <name type="scientific">Gymnopus androsaceus JB14</name>
    <dbReference type="NCBI Taxonomy" id="1447944"/>
    <lineage>
        <taxon>Eukaryota</taxon>
        <taxon>Fungi</taxon>
        <taxon>Dikarya</taxon>
        <taxon>Basidiomycota</taxon>
        <taxon>Agaricomycotina</taxon>
        <taxon>Agaricomycetes</taxon>
        <taxon>Agaricomycetidae</taxon>
        <taxon>Agaricales</taxon>
        <taxon>Marasmiineae</taxon>
        <taxon>Omphalotaceae</taxon>
        <taxon>Gymnopus</taxon>
    </lineage>
</organism>
<dbReference type="GO" id="GO:0015095">
    <property type="term" value="F:magnesium ion transmembrane transporter activity"/>
    <property type="evidence" value="ECO:0007669"/>
    <property type="project" value="TreeGrafter"/>
</dbReference>
<feature type="region of interest" description="Disordered" evidence="8">
    <location>
        <begin position="167"/>
        <end position="194"/>
    </location>
</feature>
<dbReference type="Gene3D" id="3.30.460.20">
    <property type="entry name" value="CorA soluble domain-like"/>
    <property type="match status" value="1"/>
</dbReference>
<dbReference type="InterPro" id="IPR045863">
    <property type="entry name" value="CorA_TM1_TM2"/>
</dbReference>
<dbReference type="OrthoDB" id="165352at2759"/>
<dbReference type="SUPFAM" id="SSF143865">
    <property type="entry name" value="CorA soluble domain-like"/>
    <property type="match status" value="1"/>
</dbReference>
<feature type="region of interest" description="Disordered" evidence="8">
    <location>
        <begin position="497"/>
        <end position="519"/>
    </location>
</feature>
<keyword evidence="7 9" id="KW-0472">Membrane</keyword>
<evidence type="ECO:0000256" key="6">
    <source>
        <dbReference type="ARBA" id="ARBA00022989"/>
    </source>
</evidence>
<evidence type="ECO:0000256" key="1">
    <source>
        <dbReference type="ARBA" id="ARBA00004651"/>
    </source>
</evidence>
<evidence type="ECO:0000256" key="9">
    <source>
        <dbReference type="SAM" id="Phobius"/>
    </source>
</evidence>
<feature type="transmembrane region" description="Helical" evidence="9">
    <location>
        <begin position="416"/>
        <end position="433"/>
    </location>
</feature>
<evidence type="ECO:0000256" key="5">
    <source>
        <dbReference type="ARBA" id="ARBA00022692"/>
    </source>
</evidence>
<feature type="transmembrane region" description="Helical" evidence="9">
    <location>
        <begin position="453"/>
        <end position="472"/>
    </location>
</feature>
<dbReference type="Gene3D" id="1.20.58.340">
    <property type="entry name" value="Magnesium transport protein CorA, transmembrane region"/>
    <property type="match status" value="2"/>
</dbReference>
<keyword evidence="5 9" id="KW-0812">Transmembrane</keyword>
<keyword evidence="4" id="KW-1003">Cell membrane</keyword>
<accession>A0A6A4I782</accession>
<sequence>MAKETKTPKDRFRAAVHKVIAMHKTTTVITSYGAGAEPGVNPRHFSADLRYRGRVRETCDIRVVDYSRFSIKSKRMSNQLFVDMMNDPQASERPSWSKVRWIDVGGISWDVLKVLALKYNIHPLALENILHTHAKATASKSDYYIQHLFLRILCLELRDENSVIQPSENATLDGEEPEPDARQDYPPTTQKMGTSYQNIPNQDAMAAVQVEVLKQTERVNVNRFPIFILLTRDGTVITLHRTTNPKLMEPILARLSRSDTLLRSTNDASFLVQSLLDLAVDRAIGVTEACEQKMKKFEKQILLRPKVSTVSNLHILTADINLHQRALEPLKRVIYGLRRYDVDRCIALLNLPPGEEKSVEVSGYMSHTAQIYLTDVNDHIEYILGSLDIVYHLSENLIGYSFNLTSYDMNVIMKRLTIVTVICLPLTFLTGYGGMNFENMWWSSKGGGSHTDLWFWIVTLPVMAVVMPLFFIPDLKRLYHTMNNRKESQKALRSYQNQRGLAGGSRAMGMNTKSGKFGR</sequence>
<evidence type="ECO:0000256" key="3">
    <source>
        <dbReference type="ARBA" id="ARBA00022448"/>
    </source>
</evidence>
<dbReference type="PANTHER" id="PTHR46494:SF1">
    <property type="entry name" value="CORA FAMILY METAL ION TRANSPORTER (EUROFUNG)"/>
    <property type="match status" value="1"/>
</dbReference>
<evidence type="ECO:0000313" key="11">
    <source>
        <dbReference type="Proteomes" id="UP000799118"/>
    </source>
</evidence>
<keyword evidence="3" id="KW-0813">Transport</keyword>
<proteinExistence type="inferred from homology"/>
<dbReference type="Proteomes" id="UP000799118">
    <property type="component" value="Unassembled WGS sequence"/>
</dbReference>
<dbReference type="GO" id="GO:0005886">
    <property type="term" value="C:plasma membrane"/>
    <property type="evidence" value="ECO:0007669"/>
    <property type="project" value="UniProtKB-SubCell"/>
</dbReference>
<evidence type="ECO:0000313" key="10">
    <source>
        <dbReference type="EMBL" id="KAE9404947.1"/>
    </source>
</evidence>
<comment type="similarity">
    <text evidence="2">Belongs to the CorA metal ion transporter (MIT) (TC 1.A.35) family.</text>
</comment>
<dbReference type="GO" id="GO:0050897">
    <property type="term" value="F:cobalt ion binding"/>
    <property type="evidence" value="ECO:0007669"/>
    <property type="project" value="TreeGrafter"/>
</dbReference>
<dbReference type="GO" id="GO:0000287">
    <property type="term" value="F:magnesium ion binding"/>
    <property type="evidence" value="ECO:0007669"/>
    <property type="project" value="TreeGrafter"/>
</dbReference>
<evidence type="ECO:0008006" key="12">
    <source>
        <dbReference type="Google" id="ProtNLM"/>
    </source>
</evidence>
<evidence type="ECO:0000256" key="2">
    <source>
        <dbReference type="ARBA" id="ARBA00009765"/>
    </source>
</evidence>
<dbReference type="AlphaFoldDB" id="A0A6A4I782"/>
<comment type="subcellular location">
    <subcellularLocation>
        <location evidence="1">Cell membrane</location>
        <topology evidence="1">Multi-pass membrane protein</topology>
    </subcellularLocation>
</comment>
<evidence type="ECO:0000256" key="7">
    <source>
        <dbReference type="ARBA" id="ARBA00023136"/>
    </source>
</evidence>
<evidence type="ECO:0000256" key="4">
    <source>
        <dbReference type="ARBA" id="ARBA00022475"/>
    </source>
</evidence>
<keyword evidence="6 9" id="KW-1133">Transmembrane helix</keyword>